<dbReference type="AlphaFoldDB" id="A0AAV7SNW0"/>
<reference evidence="2" key="1">
    <citation type="journal article" date="2022" name="bioRxiv">
        <title>Sequencing and chromosome-scale assembly of the giantPleurodeles waltlgenome.</title>
        <authorList>
            <person name="Brown T."/>
            <person name="Elewa A."/>
            <person name="Iarovenko S."/>
            <person name="Subramanian E."/>
            <person name="Araus A.J."/>
            <person name="Petzold A."/>
            <person name="Susuki M."/>
            <person name="Suzuki K.-i.T."/>
            <person name="Hayashi T."/>
            <person name="Toyoda A."/>
            <person name="Oliveira C."/>
            <person name="Osipova E."/>
            <person name="Leigh N.D."/>
            <person name="Simon A."/>
            <person name="Yun M.H."/>
        </authorList>
    </citation>
    <scope>NUCLEOTIDE SEQUENCE</scope>
    <source>
        <strain evidence="2">20211129_DDA</strain>
        <tissue evidence="2">Liver</tissue>
    </source>
</reference>
<feature type="region of interest" description="Disordered" evidence="1">
    <location>
        <begin position="1"/>
        <end position="22"/>
    </location>
</feature>
<accession>A0AAV7SNW0</accession>
<protein>
    <submittedName>
        <fullName evidence="2">Uncharacterized protein</fullName>
    </submittedName>
</protein>
<keyword evidence="3" id="KW-1185">Reference proteome</keyword>
<feature type="compositionally biased region" description="Basic and acidic residues" evidence="1">
    <location>
        <begin position="107"/>
        <end position="116"/>
    </location>
</feature>
<evidence type="ECO:0000313" key="2">
    <source>
        <dbReference type="EMBL" id="KAJ1165805.1"/>
    </source>
</evidence>
<feature type="compositionally biased region" description="Basic residues" evidence="1">
    <location>
        <begin position="79"/>
        <end position="94"/>
    </location>
</feature>
<dbReference type="EMBL" id="JANPWB010000008">
    <property type="protein sequence ID" value="KAJ1165805.1"/>
    <property type="molecule type" value="Genomic_DNA"/>
</dbReference>
<evidence type="ECO:0000313" key="3">
    <source>
        <dbReference type="Proteomes" id="UP001066276"/>
    </source>
</evidence>
<feature type="region of interest" description="Disordered" evidence="1">
    <location>
        <begin position="47"/>
        <end position="116"/>
    </location>
</feature>
<proteinExistence type="predicted"/>
<organism evidence="2 3">
    <name type="scientific">Pleurodeles waltl</name>
    <name type="common">Iberian ribbed newt</name>
    <dbReference type="NCBI Taxonomy" id="8319"/>
    <lineage>
        <taxon>Eukaryota</taxon>
        <taxon>Metazoa</taxon>
        <taxon>Chordata</taxon>
        <taxon>Craniata</taxon>
        <taxon>Vertebrata</taxon>
        <taxon>Euteleostomi</taxon>
        <taxon>Amphibia</taxon>
        <taxon>Batrachia</taxon>
        <taxon>Caudata</taxon>
        <taxon>Salamandroidea</taxon>
        <taxon>Salamandridae</taxon>
        <taxon>Pleurodelinae</taxon>
        <taxon>Pleurodeles</taxon>
    </lineage>
</organism>
<evidence type="ECO:0000256" key="1">
    <source>
        <dbReference type="SAM" id="MobiDB-lite"/>
    </source>
</evidence>
<name>A0AAV7SNW0_PLEWA</name>
<dbReference type="Proteomes" id="UP001066276">
    <property type="component" value="Chromosome 4_2"/>
</dbReference>
<gene>
    <name evidence="2" type="ORF">NDU88_006222</name>
</gene>
<comment type="caution">
    <text evidence="2">The sequence shown here is derived from an EMBL/GenBank/DDBJ whole genome shotgun (WGS) entry which is preliminary data.</text>
</comment>
<sequence>MVSRTTRLTERCRSAAGAANKHWEREKRLLHRPEHWEREKRLLHARKKRGLTVGARKVSVPTRGGGARTHPPPLVPAVRSRHLPHSSGKKKAVRPRGNTQEQLILTQEKRQRWNRP</sequence>